<protein>
    <submittedName>
        <fullName evidence="1">Uncharacterized protein</fullName>
    </submittedName>
</protein>
<sequence length="528" mass="59325">MDPNPGTHPILSYVMSRLQSLSPKARSQSKREFDVEKPHSPSSLSSPSAIVGQMPNLIDPKIISAMTRAISDVSQARSVLKQIGDRPTHEEIDIAKAKLIDLDVQLSRQMEEIATLQRPPEIDEQQWQIHITERETKCRESIDNERRIYKSLLQKDEMFDAYEKLLKNAESRLVKIYEDDGDVGESSNGGDVAEDGECHESIARILLEAREKDIDRVELVGKRLRKLPEEFCNIDSLLVLNLNTNQLSVIPDTIAALQNLEELNISSNLLESLSDSIGLLQKLKILNVSGNKLSSLPDSISQCRSLVELDASFNSLTYLPTNIGYELQNLQKLLVGLNKIRSLPSSVCEMKSLRYLDARFNELHGLPIAIGKLTSLEVLNLSNNFSDLQELPETFGDMSSLRELDLSNNQIQALPDTFGRLDSLTKLNLDQNPIELPPMEVVNEGILAIKSYMSERWLDILAEEEKKNTHELQEGQSGWVTRSTSWLKNVSENVTEYIGNTMSPKSARSPKSPITPRTPKSNYLDQPL</sequence>
<reference evidence="1" key="1">
    <citation type="submission" date="2023-10" db="EMBL/GenBank/DDBJ databases">
        <authorList>
            <person name="Rodriguez Cubillos JULIANA M."/>
            <person name="De Vega J."/>
        </authorList>
    </citation>
    <scope>NUCLEOTIDE SEQUENCE</scope>
</reference>
<evidence type="ECO:0000313" key="1">
    <source>
        <dbReference type="EMBL" id="CAJ2664306.1"/>
    </source>
</evidence>
<keyword evidence="2" id="KW-1185">Reference proteome</keyword>
<comment type="caution">
    <text evidence="1">The sequence shown here is derived from an EMBL/GenBank/DDBJ whole genome shotgun (WGS) entry which is preliminary data.</text>
</comment>
<evidence type="ECO:0000313" key="2">
    <source>
        <dbReference type="Proteomes" id="UP001177021"/>
    </source>
</evidence>
<organism evidence="1 2">
    <name type="scientific">Trifolium pratense</name>
    <name type="common">Red clover</name>
    <dbReference type="NCBI Taxonomy" id="57577"/>
    <lineage>
        <taxon>Eukaryota</taxon>
        <taxon>Viridiplantae</taxon>
        <taxon>Streptophyta</taxon>
        <taxon>Embryophyta</taxon>
        <taxon>Tracheophyta</taxon>
        <taxon>Spermatophyta</taxon>
        <taxon>Magnoliopsida</taxon>
        <taxon>eudicotyledons</taxon>
        <taxon>Gunneridae</taxon>
        <taxon>Pentapetalae</taxon>
        <taxon>rosids</taxon>
        <taxon>fabids</taxon>
        <taxon>Fabales</taxon>
        <taxon>Fabaceae</taxon>
        <taxon>Papilionoideae</taxon>
        <taxon>50 kb inversion clade</taxon>
        <taxon>NPAAA clade</taxon>
        <taxon>Hologalegina</taxon>
        <taxon>IRL clade</taxon>
        <taxon>Trifolieae</taxon>
        <taxon>Trifolium</taxon>
    </lineage>
</organism>
<gene>
    <name evidence="1" type="ORF">MILVUS5_LOCUS29550</name>
</gene>
<accession>A0ACB0L788</accession>
<dbReference type="EMBL" id="CASHSV030000409">
    <property type="protein sequence ID" value="CAJ2664306.1"/>
    <property type="molecule type" value="Genomic_DNA"/>
</dbReference>
<dbReference type="Proteomes" id="UP001177021">
    <property type="component" value="Unassembled WGS sequence"/>
</dbReference>
<name>A0ACB0L788_TRIPR</name>
<proteinExistence type="predicted"/>